<dbReference type="CDD" id="cd18186">
    <property type="entry name" value="BTB_POZ_ZBTB_KLHL-like"/>
    <property type="match status" value="1"/>
</dbReference>
<dbReference type="OrthoDB" id="408604at2759"/>
<dbReference type="Gene3D" id="3.90.550.20">
    <property type="match status" value="1"/>
</dbReference>
<dbReference type="PANTHER" id="PTHR32385:SF15">
    <property type="entry name" value="INOSITOL PHOSPHOCERAMIDE MANNOSYLTRANSFERASE 1"/>
    <property type="match status" value="1"/>
</dbReference>
<dbReference type="GO" id="GO:0051999">
    <property type="term" value="P:mannosyl-inositol phosphorylceramide biosynthetic process"/>
    <property type="evidence" value="ECO:0007669"/>
    <property type="project" value="TreeGrafter"/>
</dbReference>
<feature type="domain" description="BTB" evidence="2">
    <location>
        <begin position="278"/>
        <end position="354"/>
    </location>
</feature>
<dbReference type="Proteomes" id="UP000601435">
    <property type="component" value="Unassembled WGS sequence"/>
</dbReference>
<name>A0A813C0P8_9DINO</name>
<sequence>MEEAEVEADSADIDELLRADLQALVEAPLEGSRSGGSFSDTLLRGYDGQVDAHMALLAVRCPGLAEKAISQPSEPTCRFLIQMPETPLETLQNAVFFLYTDRIAPQARDNVGQMFALLRVARDLYLPEKSDSSASSGCKRRRIDTRTCAMRRLCSLCEHRIRELLSASTVIEILSCSVKLGATLLEHCVYEFLKTLPPRTKDVDFSRSLINTLGKDHPEVLAKAISATAGNTPASGLSGAEAPAVPAPCLLLHLQSLWRQTSAQDQAGEDVREPVARPDCKLNLGPGKDSPPCHVLAHRFLLAARSRFYACALSSPMREAQTGDISLGVIPSPSVSSVRTLLKYLYTGRLEMIEGTEGHDLMQTDLLDMLSIVDGPGGQNYLQLSEQVCDLLRDQLTEQIKANLRQDNMWMVLRRATAQRNRTIQKEALMAVLSCCEELSRDQELFRCWGDCPVQTVDAWWTQRMETELLREMLRLSCTLGSGRQVHHDNWELEVVHPAPEGVDNVFNLRGNGHLLQEWSDRGSACARRGSIVAKFKHPVHVDFVTVAPLDGWGSEYLKNARLHVKNADGVWERLATATGRVEQIPVFRRATTWRLHGDEVATAVLKFRKEPARPCSEFEHTEKARCKGSDGTYKFVYFKFPVAVHVDDVTVPADPILTRTQLQVKNADGQWVDVGAQLTGRSQLVWVNRDGYGPLGRAGSQTPVEPAAEVSASASFDDEEEDDEDWRYGPLGRAGVMKDEEPADPMPSGSSKTEVCTDASAEPLRHEEVRPRTIWAYWAQGHEQMPEFFRMCVDTWQRVNPHWDVRILQKSTVMEYLTEDELPNRFMDMTSHQTASDAVRLGVLCRYGGVWMDVNILVCGSLDKLCWNAISWGQKPACVFYHPSYGTEALGGRDFVESWFLATGPRNPFFIRWRDIFKGQPFRVVRRFDRFFVLGAEIQFWAVSQHPHTKQGLDLSGFEKLNKDFSGSGMEFREYLAIHAMCHRLLETEPEARRLWRDRFIQVNAADTAFRLQMVAQASNLHMAQVLLLEDGRAEQLIEGVPLIKFRTPDYGPLLQLSALQLKDRRRMSCPVVAEFDAESGRKASPGPPTGSAGCRRGQYRPPRWPARSLQASRPQLGEHGLPDKGLRSCGQGQ</sequence>
<dbReference type="Pfam" id="PF00651">
    <property type="entry name" value="BTB"/>
    <property type="match status" value="1"/>
</dbReference>
<feature type="compositionally biased region" description="Acidic residues" evidence="1">
    <location>
        <begin position="717"/>
        <end position="726"/>
    </location>
</feature>
<dbReference type="InterPro" id="IPR000210">
    <property type="entry name" value="BTB/POZ_dom"/>
</dbReference>
<evidence type="ECO:0000259" key="2">
    <source>
        <dbReference type="PROSITE" id="PS50097"/>
    </source>
</evidence>
<dbReference type="Gene3D" id="3.30.710.10">
    <property type="entry name" value="Potassium Channel Kv1.1, Chain A"/>
    <property type="match status" value="2"/>
</dbReference>
<dbReference type="PROSITE" id="PS50097">
    <property type="entry name" value="BTB"/>
    <property type="match status" value="1"/>
</dbReference>
<accession>A0A813C0P8</accession>
<dbReference type="InterPro" id="IPR011333">
    <property type="entry name" value="SKP1/BTB/POZ_sf"/>
</dbReference>
<comment type="caution">
    <text evidence="3">The sequence shown here is derived from an EMBL/GenBank/DDBJ whole genome shotgun (WGS) entry which is preliminary data.</text>
</comment>
<dbReference type="SUPFAM" id="SSF53448">
    <property type="entry name" value="Nucleotide-diphospho-sugar transferases"/>
    <property type="match status" value="1"/>
</dbReference>
<dbReference type="InterPro" id="IPR008441">
    <property type="entry name" value="AfumC-like_glycosyl_Trfase"/>
</dbReference>
<dbReference type="InterPro" id="IPR051706">
    <property type="entry name" value="Glycosyltransferase_domain"/>
</dbReference>
<evidence type="ECO:0000313" key="4">
    <source>
        <dbReference type="Proteomes" id="UP000601435"/>
    </source>
</evidence>
<dbReference type="GO" id="GO:0016020">
    <property type="term" value="C:membrane"/>
    <property type="evidence" value="ECO:0007669"/>
    <property type="project" value="GOC"/>
</dbReference>
<keyword evidence="4" id="KW-1185">Reference proteome</keyword>
<dbReference type="PANTHER" id="PTHR32385">
    <property type="entry name" value="MANNOSYL PHOSPHORYLINOSITOL CERAMIDE SYNTHASE"/>
    <property type="match status" value="1"/>
</dbReference>
<reference evidence="3" key="1">
    <citation type="submission" date="2021-02" db="EMBL/GenBank/DDBJ databases">
        <authorList>
            <person name="Dougan E. K."/>
            <person name="Rhodes N."/>
            <person name="Thang M."/>
            <person name="Chan C."/>
        </authorList>
    </citation>
    <scope>NUCLEOTIDE SEQUENCE</scope>
</reference>
<gene>
    <name evidence="3" type="primary">FCK3</name>
    <name evidence="3" type="ORF">SNEC2469_LOCUS32878</name>
</gene>
<evidence type="ECO:0000256" key="1">
    <source>
        <dbReference type="SAM" id="MobiDB-lite"/>
    </source>
</evidence>
<proteinExistence type="predicted"/>
<dbReference type="InterPro" id="IPR029044">
    <property type="entry name" value="Nucleotide-diphossugar_trans"/>
</dbReference>
<feature type="compositionally biased region" description="Low complexity" evidence="1">
    <location>
        <begin position="704"/>
        <end position="716"/>
    </location>
</feature>
<dbReference type="AlphaFoldDB" id="A0A813C0P8"/>
<protein>
    <submittedName>
        <fullName evidence="3">FCK3 protein</fullName>
    </submittedName>
</protein>
<evidence type="ECO:0000313" key="3">
    <source>
        <dbReference type="EMBL" id="CAE7937621.1"/>
    </source>
</evidence>
<dbReference type="SUPFAM" id="SSF54695">
    <property type="entry name" value="POZ domain"/>
    <property type="match status" value="2"/>
</dbReference>
<feature type="region of interest" description="Disordered" evidence="1">
    <location>
        <begin position="696"/>
        <end position="764"/>
    </location>
</feature>
<dbReference type="Pfam" id="PF05704">
    <property type="entry name" value="Caps_synth"/>
    <property type="match status" value="1"/>
</dbReference>
<organism evidence="3 4">
    <name type="scientific">Symbiodinium necroappetens</name>
    <dbReference type="NCBI Taxonomy" id="1628268"/>
    <lineage>
        <taxon>Eukaryota</taxon>
        <taxon>Sar</taxon>
        <taxon>Alveolata</taxon>
        <taxon>Dinophyceae</taxon>
        <taxon>Suessiales</taxon>
        <taxon>Symbiodiniaceae</taxon>
        <taxon>Symbiodinium</taxon>
    </lineage>
</organism>
<feature type="region of interest" description="Disordered" evidence="1">
    <location>
        <begin position="1079"/>
        <end position="1135"/>
    </location>
</feature>
<dbReference type="GO" id="GO:0000030">
    <property type="term" value="F:mannosyltransferase activity"/>
    <property type="evidence" value="ECO:0007669"/>
    <property type="project" value="TreeGrafter"/>
</dbReference>
<dbReference type="EMBL" id="CAJNJA010084697">
    <property type="protein sequence ID" value="CAE7937621.1"/>
    <property type="molecule type" value="Genomic_DNA"/>
</dbReference>